<feature type="compositionally biased region" description="Basic and acidic residues" evidence="2">
    <location>
        <begin position="336"/>
        <end position="345"/>
    </location>
</feature>
<gene>
    <name evidence="3" type="ORF">CUNI_LOCUS919</name>
</gene>
<keyword evidence="4" id="KW-1185">Reference proteome</keyword>
<evidence type="ECO:0000313" key="3">
    <source>
        <dbReference type="EMBL" id="CAG5115361.1"/>
    </source>
</evidence>
<protein>
    <submittedName>
        <fullName evidence="3">Uncharacterized protein</fullName>
    </submittedName>
</protein>
<evidence type="ECO:0000256" key="2">
    <source>
        <dbReference type="SAM" id="MobiDB-lite"/>
    </source>
</evidence>
<feature type="compositionally biased region" description="Polar residues" evidence="2">
    <location>
        <begin position="454"/>
        <end position="466"/>
    </location>
</feature>
<feature type="compositionally biased region" description="Basic and acidic residues" evidence="2">
    <location>
        <begin position="565"/>
        <end position="582"/>
    </location>
</feature>
<organism evidence="3 4">
    <name type="scientific">Candidula unifasciata</name>
    <dbReference type="NCBI Taxonomy" id="100452"/>
    <lineage>
        <taxon>Eukaryota</taxon>
        <taxon>Metazoa</taxon>
        <taxon>Spiralia</taxon>
        <taxon>Lophotrochozoa</taxon>
        <taxon>Mollusca</taxon>
        <taxon>Gastropoda</taxon>
        <taxon>Heterobranchia</taxon>
        <taxon>Euthyneura</taxon>
        <taxon>Panpulmonata</taxon>
        <taxon>Eupulmonata</taxon>
        <taxon>Stylommatophora</taxon>
        <taxon>Helicina</taxon>
        <taxon>Helicoidea</taxon>
        <taxon>Geomitridae</taxon>
        <taxon>Candidula</taxon>
    </lineage>
</organism>
<feature type="coiled-coil region" evidence="1">
    <location>
        <begin position="183"/>
        <end position="242"/>
    </location>
</feature>
<feature type="region of interest" description="Disordered" evidence="2">
    <location>
        <begin position="443"/>
        <end position="476"/>
    </location>
</feature>
<name>A0A8S3YIT4_9EUPU</name>
<evidence type="ECO:0000256" key="1">
    <source>
        <dbReference type="SAM" id="Coils"/>
    </source>
</evidence>
<sequence>MSLSTVLEFNKPEKMKTNNVLLEIARKVVNSSPEPRYKIKLRDEVLAMKEKERLGFNFNRSVTASLKSRWSVVEKATRDYLQEIFDMNDQIEEDGRKYENQLINLIVTRTTNLGLNSRIEQMAGLFMHMNFYCTVLKFKIQHLEPARAFMFTCSDLMGFSRPSQLIDRYAALQHVFSELYSDYEDRQNLLNHLTEALSEVKAETNHRNMLMHNQMAEMHSRIKHLQTESAQIERAIQDQMESSTGASLEIYKIKNAVYNIYITMMTYRGLDTTHSDSFSQLEELEVRVSHTQAAVKMLQIEESKRQSKKKAHKKQEALDAQFESDAFSDGSSDYESETRSRRSGDGKVGFSENANASANESSSHTGGLYVPKGRNPLKRNVLKPRSLVVHAEKVPQRHVPLPPIAAKEPVAAPNYKTKLQPENNVLLPKLDFSSNKPLETGKACMEETGRSPASLPQMSSKSNSSGFAERHGKISHRASYRQASIINNLQKNNKATGIRKVQKVAAENKIQRQSIEVCTEPKLDMENNEEEIGNTNIIYECIHIPDFDNEEVMDQIDKDTEETLDVPKERTSRSKSTTDPRKNAKRICSTNLPYRSNSLKDKNAKKVKILNEIASRRNLKDNCLNILANVKI</sequence>
<accession>A0A8S3YIT4</accession>
<dbReference type="Proteomes" id="UP000678393">
    <property type="component" value="Unassembled WGS sequence"/>
</dbReference>
<proteinExistence type="predicted"/>
<reference evidence="3" key="1">
    <citation type="submission" date="2021-04" db="EMBL/GenBank/DDBJ databases">
        <authorList>
            <consortium name="Molecular Ecology Group"/>
        </authorList>
    </citation>
    <scope>NUCLEOTIDE SEQUENCE</scope>
</reference>
<feature type="compositionally biased region" description="Low complexity" evidence="2">
    <location>
        <begin position="351"/>
        <end position="363"/>
    </location>
</feature>
<dbReference type="EMBL" id="CAJHNH020000111">
    <property type="protein sequence ID" value="CAG5115361.1"/>
    <property type="molecule type" value="Genomic_DNA"/>
</dbReference>
<evidence type="ECO:0000313" key="4">
    <source>
        <dbReference type="Proteomes" id="UP000678393"/>
    </source>
</evidence>
<dbReference type="OrthoDB" id="6152337at2759"/>
<comment type="caution">
    <text evidence="3">The sequence shown here is derived from an EMBL/GenBank/DDBJ whole genome shotgun (WGS) entry which is preliminary data.</text>
</comment>
<dbReference type="AlphaFoldDB" id="A0A8S3YIT4"/>
<feature type="region of interest" description="Disordered" evidence="2">
    <location>
        <begin position="560"/>
        <end position="585"/>
    </location>
</feature>
<keyword evidence="1" id="KW-0175">Coiled coil</keyword>
<feature type="region of interest" description="Disordered" evidence="2">
    <location>
        <begin position="301"/>
        <end position="377"/>
    </location>
</feature>